<feature type="binding site" evidence="3">
    <location>
        <position position="97"/>
    </location>
    <ligand>
        <name>Zn(2+)</name>
        <dbReference type="ChEBI" id="CHEBI:29105"/>
        <label>1</label>
    </ligand>
</feature>
<dbReference type="Gene3D" id="3.30.70.360">
    <property type="match status" value="1"/>
</dbReference>
<dbReference type="GO" id="GO:0016813">
    <property type="term" value="F:hydrolase activity, acting on carbon-nitrogen (but not peptide) bonds, in linear amidines"/>
    <property type="evidence" value="ECO:0007669"/>
    <property type="project" value="InterPro"/>
</dbReference>
<dbReference type="SUPFAM" id="SSF53187">
    <property type="entry name" value="Zn-dependent exopeptidases"/>
    <property type="match status" value="1"/>
</dbReference>
<feature type="binding site" evidence="4">
    <location>
        <position position="276"/>
    </location>
    <ligand>
        <name>allantoate</name>
        <dbReference type="ChEBI" id="CHEBI:17536"/>
    </ligand>
</feature>
<reference evidence="6 7" key="1">
    <citation type="submission" date="2018-02" db="EMBL/GenBank/DDBJ databases">
        <authorList>
            <person name="Cohen D.B."/>
            <person name="Kent A.D."/>
        </authorList>
    </citation>
    <scope>NUCLEOTIDE SEQUENCE [LARGE SCALE GENOMIC DNA]</scope>
    <source>
        <strain evidence="6 7">ULC007</strain>
    </source>
</reference>
<organism evidence="6 7">
    <name type="scientific">Phormidesmis priestleyi ULC007</name>
    <dbReference type="NCBI Taxonomy" id="1920490"/>
    <lineage>
        <taxon>Bacteria</taxon>
        <taxon>Bacillati</taxon>
        <taxon>Cyanobacteriota</taxon>
        <taxon>Cyanophyceae</taxon>
        <taxon>Leptolyngbyales</taxon>
        <taxon>Leptolyngbyaceae</taxon>
        <taxon>Phormidesmis</taxon>
    </lineage>
</organism>
<dbReference type="PANTHER" id="PTHR32494:SF5">
    <property type="entry name" value="ALLANTOATE AMIDOHYDROLASE"/>
    <property type="match status" value="1"/>
</dbReference>
<reference evidence="6 7" key="2">
    <citation type="submission" date="2018-03" db="EMBL/GenBank/DDBJ databases">
        <title>The ancient ancestry and fast evolution of plastids.</title>
        <authorList>
            <person name="Moore K.R."/>
            <person name="Magnabosco C."/>
            <person name="Momper L."/>
            <person name="Gold D.A."/>
            <person name="Bosak T."/>
            <person name="Fournier G.P."/>
        </authorList>
    </citation>
    <scope>NUCLEOTIDE SEQUENCE [LARGE SCALE GENOMIC DNA]</scope>
    <source>
        <strain evidence="6 7">ULC007</strain>
    </source>
</reference>
<dbReference type="CDD" id="cd03884">
    <property type="entry name" value="M20_bAS"/>
    <property type="match status" value="1"/>
</dbReference>
<gene>
    <name evidence="6" type="ORF">C7B65_18925</name>
</gene>
<keyword evidence="7" id="KW-1185">Reference proteome</keyword>
<dbReference type="InterPro" id="IPR011650">
    <property type="entry name" value="Peptidase_M20_dimer"/>
</dbReference>
<evidence type="ECO:0000256" key="4">
    <source>
        <dbReference type="PIRSR" id="PIRSR001235-2"/>
    </source>
</evidence>
<dbReference type="AlphaFoldDB" id="A0A2T1DAA1"/>
<sequence length="433" mass="46719">MTVITASFVNQDRFNQNIAELATIGKLPNGGVCRIAYSPEVIQSRQLVQRWMREAGMTVHIDAAANIIGTYAGKRSGAPALVTGSHIDTVPTGGRYDGALGVLAGIEVVRVLRDRSIQLDHPLEVVVFTDEEGGMIGAKAISGTAFSEPEYYRRDDGTSIETCLQRVGGDWSKLATAKRNPSDIAAFIELHVEQGGVLEHYSKQIGVVEGIVGQHRYIVTVIGRSNHAGTTPMHLRKDALVTASQIVLAVNNLAKNASGSPVATVGALNVVPNAANIVPGQVELTIDMRDVDQEHLILLSEQLQQQLQAIAKSSQTEITITPILQTEAVLATPQIQTAIVQTCEEMGLSYCHLPSRASHDAQEMGLIADMGMIFVPSQAGISHAEDEYTSPEECAQGVEMLLQTLIRLDRLYPIRDVPENKPASMPPYTSETL</sequence>
<evidence type="ECO:0000256" key="3">
    <source>
        <dbReference type="PIRSR" id="PIRSR001235-1"/>
    </source>
</evidence>
<feature type="binding site" evidence="4">
    <location>
        <position position="216"/>
    </location>
    <ligand>
        <name>allantoate</name>
        <dbReference type="ChEBI" id="CHEBI:17536"/>
    </ligand>
</feature>
<name>A0A2T1DAA1_9CYAN</name>
<protein>
    <submittedName>
        <fullName evidence="6">Zn-dependent hydrolase</fullName>
    </submittedName>
</protein>
<accession>A0A2T1DAA1</accession>
<dbReference type="PIRSF" id="PIRSF001235">
    <property type="entry name" value="Amidase_carbamoylase"/>
    <property type="match status" value="1"/>
</dbReference>
<evidence type="ECO:0000313" key="6">
    <source>
        <dbReference type="EMBL" id="PSB17351.1"/>
    </source>
</evidence>
<feature type="binding site" evidence="3">
    <location>
        <position position="86"/>
    </location>
    <ligand>
        <name>Zn(2+)</name>
        <dbReference type="ChEBI" id="CHEBI:29105"/>
        <label>1</label>
    </ligand>
</feature>
<comment type="similarity">
    <text evidence="1">Belongs to the peptidase M20 family.</text>
</comment>
<evidence type="ECO:0000256" key="1">
    <source>
        <dbReference type="ARBA" id="ARBA00006153"/>
    </source>
</evidence>
<dbReference type="Gene3D" id="3.40.630.10">
    <property type="entry name" value="Zn peptidases"/>
    <property type="match status" value="1"/>
</dbReference>
<dbReference type="Pfam" id="PF01546">
    <property type="entry name" value="Peptidase_M20"/>
    <property type="match status" value="1"/>
</dbReference>
<dbReference type="STRING" id="1920490.GCA_001895925_01861"/>
<dbReference type="NCBIfam" id="NF006771">
    <property type="entry name" value="PRK09290.1-5"/>
    <property type="match status" value="1"/>
</dbReference>
<dbReference type="RefSeq" id="WP_073074285.1">
    <property type="nucleotide sequence ID" value="NZ_MPPI01000033.1"/>
</dbReference>
<comment type="caution">
    <text evidence="6">The sequence shown here is derived from an EMBL/GenBank/DDBJ whole genome shotgun (WGS) entry which is preliminary data.</text>
</comment>
<keyword evidence="3" id="KW-0479">Metal-binding</keyword>
<feature type="domain" description="Peptidase M20 dimerisation" evidence="5">
    <location>
        <begin position="213"/>
        <end position="312"/>
    </location>
</feature>
<evidence type="ECO:0000259" key="5">
    <source>
        <dbReference type="Pfam" id="PF07687"/>
    </source>
</evidence>
<dbReference type="GO" id="GO:0046872">
    <property type="term" value="F:metal ion binding"/>
    <property type="evidence" value="ECO:0007669"/>
    <property type="project" value="UniProtKB-KW"/>
</dbReference>
<feature type="binding site" evidence="3">
    <location>
        <position position="383"/>
    </location>
    <ligand>
        <name>Zn(2+)</name>
        <dbReference type="ChEBI" id="CHEBI:29105"/>
        <label>2</label>
    </ligand>
</feature>
<dbReference type="PANTHER" id="PTHR32494">
    <property type="entry name" value="ALLANTOATE DEIMINASE-RELATED"/>
    <property type="match status" value="1"/>
</dbReference>
<dbReference type="InterPro" id="IPR002933">
    <property type="entry name" value="Peptidase_M20"/>
</dbReference>
<dbReference type="SUPFAM" id="SSF55031">
    <property type="entry name" value="Bacterial exopeptidase dimerisation domain"/>
    <property type="match status" value="1"/>
</dbReference>
<feature type="binding site" evidence="3">
    <location>
        <position position="97"/>
    </location>
    <ligand>
        <name>Zn(2+)</name>
        <dbReference type="ChEBI" id="CHEBI:29105"/>
        <label>2</label>
    </ligand>
</feature>
<dbReference type="NCBIfam" id="TIGR01879">
    <property type="entry name" value="hydantase"/>
    <property type="match status" value="1"/>
</dbReference>
<dbReference type="InterPro" id="IPR036264">
    <property type="entry name" value="Bact_exopeptidase_dim_dom"/>
</dbReference>
<dbReference type="InterPro" id="IPR010158">
    <property type="entry name" value="Amidase_Cbmase"/>
</dbReference>
<dbReference type="EMBL" id="PVWG01000029">
    <property type="protein sequence ID" value="PSB17351.1"/>
    <property type="molecule type" value="Genomic_DNA"/>
</dbReference>
<keyword evidence="2 6" id="KW-0378">Hydrolase</keyword>
<comment type="cofactor">
    <cofactor evidence="3">
        <name>Zn(2+)</name>
        <dbReference type="ChEBI" id="CHEBI:29105"/>
    </cofactor>
    <text evidence="3">Binds 2 Zn(2+) ions per subunit.</text>
</comment>
<proteinExistence type="inferred from homology"/>
<dbReference type="Proteomes" id="UP000238634">
    <property type="component" value="Unassembled WGS sequence"/>
</dbReference>
<feature type="binding site" evidence="4">
    <location>
        <position position="289"/>
    </location>
    <ligand>
        <name>allantoate</name>
        <dbReference type="ChEBI" id="CHEBI:17536"/>
    </ligand>
</feature>
<dbReference type="OrthoDB" id="9808195at2"/>
<evidence type="ECO:0000256" key="2">
    <source>
        <dbReference type="ARBA" id="ARBA00022801"/>
    </source>
</evidence>
<feature type="binding site" evidence="3">
    <location>
        <position position="191"/>
    </location>
    <ligand>
        <name>Zn(2+)</name>
        <dbReference type="ChEBI" id="CHEBI:29105"/>
        <label>1</label>
    </ligand>
</feature>
<keyword evidence="3" id="KW-0862">Zinc</keyword>
<dbReference type="Pfam" id="PF07687">
    <property type="entry name" value="M20_dimer"/>
    <property type="match status" value="1"/>
</dbReference>
<evidence type="ECO:0000313" key="7">
    <source>
        <dbReference type="Proteomes" id="UP000238634"/>
    </source>
</evidence>
<feature type="binding site" evidence="3">
    <location>
        <position position="132"/>
    </location>
    <ligand>
        <name>Zn(2+)</name>
        <dbReference type="ChEBI" id="CHEBI:29105"/>
        <label>2</label>
    </ligand>
</feature>